<keyword evidence="3" id="KW-1185">Reference proteome</keyword>
<dbReference type="GO" id="GO:0003677">
    <property type="term" value="F:DNA binding"/>
    <property type="evidence" value="ECO:0007669"/>
    <property type="project" value="InterPro"/>
</dbReference>
<dbReference type="EMBL" id="CZCU02000164">
    <property type="protein sequence ID" value="VXD25327.1"/>
    <property type="molecule type" value="Genomic_DNA"/>
</dbReference>
<dbReference type="AlphaFoldDB" id="A0A7Z9BYW3"/>
<dbReference type="Gene3D" id="1.10.260.40">
    <property type="entry name" value="lambda repressor-like DNA-binding domains"/>
    <property type="match status" value="1"/>
</dbReference>
<sequence>MELNPVTGFGVTAPTTTEVSPESLRSLVRQIEAELYCSEVYNIALKSLQKMLGQAASKAEIVIKAVGREAIQQALKQIARQQTAIICTTESSSPHDSISVTAIPSDSFPTPAIKDIPQKTESSSPEVQISVVSPLGFIAGDQTPTTTSESQPISASKPHEQVSTASNHTPLAKPKHQRLNQAEINQQIHQKQKIYLREIGEELRKARESYHLSLQQLHYFTLVPLHHLEALEQGEIERLPEDIYIRGFICRAANALGLEGGQMAASFPCLEFNGQVGQYGSKVDIDSEFYLNSVHLYLGYVAILASSMGGIAWLSQQSVPDVTIPPDVQNLLDHKTPQSHRQEAPTPIPGRQSEANKIQISLDFSPPEMMNGAMA</sequence>
<feature type="region of interest" description="Disordered" evidence="1">
    <location>
        <begin position="140"/>
        <end position="178"/>
    </location>
</feature>
<dbReference type="RefSeq" id="WP_083626689.1">
    <property type="nucleotide sequence ID" value="NZ_LR734885.1"/>
</dbReference>
<dbReference type="Proteomes" id="UP000184550">
    <property type="component" value="Unassembled WGS sequence"/>
</dbReference>
<gene>
    <name evidence="2" type="ORF">PL8927_860024</name>
</gene>
<feature type="compositionally biased region" description="Basic and acidic residues" evidence="1">
    <location>
        <begin position="332"/>
        <end position="343"/>
    </location>
</feature>
<dbReference type="PANTHER" id="PTHR34475:SF1">
    <property type="entry name" value="CYTOSKELETON PROTEIN RODZ"/>
    <property type="match status" value="1"/>
</dbReference>
<dbReference type="InterPro" id="IPR010982">
    <property type="entry name" value="Lambda_DNA-bd_dom_sf"/>
</dbReference>
<name>A0A7Z9BYW3_9CYAN</name>
<protein>
    <submittedName>
        <fullName evidence="2">Uncharacterized protein</fullName>
    </submittedName>
</protein>
<organism evidence="2 3">
    <name type="scientific">Planktothrix serta PCC 8927</name>
    <dbReference type="NCBI Taxonomy" id="671068"/>
    <lineage>
        <taxon>Bacteria</taxon>
        <taxon>Bacillati</taxon>
        <taxon>Cyanobacteriota</taxon>
        <taxon>Cyanophyceae</taxon>
        <taxon>Oscillatoriophycideae</taxon>
        <taxon>Oscillatoriales</taxon>
        <taxon>Microcoleaceae</taxon>
        <taxon>Planktothrix</taxon>
    </lineage>
</organism>
<evidence type="ECO:0000313" key="2">
    <source>
        <dbReference type="EMBL" id="VXD25327.1"/>
    </source>
</evidence>
<dbReference type="OrthoDB" id="528021at2"/>
<reference evidence="2" key="1">
    <citation type="submission" date="2019-10" db="EMBL/GenBank/DDBJ databases">
        <authorList>
            <consortium name="Genoscope - CEA"/>
            <person name="William W."/>
        </authorList>
    </citation>
    <scope>NUCLEOTIDE SEQUENCE [LARGE SCALE GENOMIC DNA]</scope>
    <source>
        <strain evidence="2">BBR_PRJEB10992</strain>
    </source>
</reference>
<proteinExistence type="predicted"/>
<accession>A0A7Z9BYW3</accession>
<dbReference type="PANTHER" id="PTHR34475">
    <property type="match status" value="1"/>
</dbReference>
<evidence type="ECO:0000256" key="1">
    <source>
        <dbReference type="SAM" id="MobiDB-lite"/>
    </source>
</evidence>
<feature type="compositionally biased region" description="Polar residues" evidence="1">
    <location>
        <begin position="142"/>
        <end position="154"/>
    </location>
</feature>
<dbReference type="Pfam" id="PF13413">
    <property type="entry name" value="HTH_25"/>
    <property type="match status" value="1"/>
</dbReference>
<evidence type="ECO:0000313" key="3">
    <source>
        <dbReference type="Proteomes" id="UP000184550"/>
    </source>
</evidence>
<feature type="region of interest" description="Disordered" evidence="1">
    <location>
        <begin position="332"/>
        <end position="355"/>
    </location>
</feature>
<dbReference type="InterPro" id="IPR050400">
    <property type="entry name" value="Bact_Cytoskel_RodZ"/>
</dbReference>
<comment type="caution">
    <text evidence="2">The sequence shown here is derived from an EMBL/GenBank/DDBJ whole genome shotgun (WGS) entry which is preliminary data.</text>
</comment>